<dbReference type="EMBL" id="CP046391">
    <property type="protein sequence ID" value="QJC27610.1"/>
    <property type="molecule type" value="Genomic_DNA"/>
</dbReference>
<dbReference type="AlphaFoldDB" id="A0A858PYH0"/>
<reference evidence="1 2" key="1">
    <citation type="journal article" date="2020" name="Pathogens">
        <title>First Whole Genome Sequence of Anaplasma platys, an Obligate Intracellular Rickettsial Pathogen of Dogs.</title>
        <authorList>
            <person name="Llanes A."/>
            <person name="Rajeev S."/>
        </authorList>
    </citation>
    <scope>NUCLEOTIDE SEQUENCE [LARGE SCALE GENOMIC DNA]</scope>
    <source>
        <strain evidence="1 2">S3</strain>
    </source>
</reference>
<dbReference type="KEGG" id="aplt:ANPL_02740"/>
<gene>
    <name evidence="1" type="ORF">ANPL_02740</name>
</gene>
<name>A0A858PYH0_9RICK</name>
<evidence type="ECO:0000313" key="2">
    <source>
        <dbReference type="Proteomes" id="UP000500930"/>
    </source>
</evidence>
<protein>
    <submittedName>
        <fullName evidence="1">Uncharacterized protein</fullName>
    </submittedName>
</protein>
<sequence>MEHDVVMTPSPLEQVYADPAEVVRGECTTLCGAKLTQSGLMKVFLHLLTRSKIITAAICKESTHQSGAYWDIAKQRYLLLAHDNISQSIDEIVKLCFCKHDSIKRGFLERCLYNLCVALSNMERFLDHKTIKNEVDLMYWRAGQVLALVVNTIDMIQTHALLNNKDVYGAASALAVKTTGILKVINRSVNLLQFEDGTSHTLLLRTTAELYMLNRLVINSALYEQKPAQNYIIHDIIEQRLWTLRIQLLLLLATSTIDRKSCKRNEILRKIVYSMILYYKRIAHYALGCFFPTQEYHGDSPLAFCLMRDLSLALETHTLLSEIKDSCSTGNLVVPRSMLKKMLYVCNGINDAIAACYRQLLLQSFRSFSPTTEYAGYYTCLDCIESAKQRVEIVRSKIASCGSAVDKRLQMLAESLEESEELCALVLRDREIPSADGYPSSELVSDILVLNCFNANELPLRHSIYEEMWLQGGEIGRSR</sequence>
<dbReference type="Proteomes" id="UP000500930">
    <property type="component" value="Chromosome"/>
</dbReference>
<keyword evidence="2" id="KW-1185">Reference proteome</keyword>
<organism evidence="1 2">
    <name type="scientific">Anaplasma platys</name>
    <dbReference type="NCBI Taxonomy" id="949"/>
    <lineage>
        <taxon>Bacteria</taxon>
        <taxon>Pseudomonadati</taxon>
        <taxon>Pseudomonadota</taxon>
        <taxon>Alphaproteobacteria</taxon>
        <taxon>Rickettsiales</taxon>
        <taxon>Anaplasmataceae</taxon>
        <taxon>Anaplasma</taxon>
    </lineage>
</organism>
<dbReference type="RefSeq" id="WP_169193247.1">
    <property type="nucleotide sequence ID" value="NZ_CP046391.1"/>
</dbReference>
<proteinExistence type="predicted"/>
<evidence type="ECO:0000313" key="1">
    <source>
        <dbReference type="EMBL" id="QJC27610.1"/>
    </source>
</evidence>
<accession>A0A858PYH0</accession>